<feature type="region of interest" description="Disordered" evidence="1">
    <location>
        <begin position="956"/>
        <end position="982"/>
    </location>
</feature>
<feature type="region of interest" description="Disordered" evidence="1">
    <location>
        <begin position="306"/>
        <end position="344"/>
    </location>
</feature>
<feature type="region of interest" description="Disordered" evidence="1">
    <location>
        <begin position="1014"/>
        <end position="1053"/>
    </location>
</feature>
<feature type="compositionally biased region" description="Basic and acidic residues" evidence="1">
    <location>
        <begin position="380"/>
        <end position="390"/>
    </location>
</feature>
<evidence type="ECO:0000313" key="2">
    <source>
        <dbReference type="EMBL" id="CAL5129290.1"/>
    </source>
</evidence>
<feature type="compositionally biased region" description="Basic and acidic residues" evidence="1">
    <location>
        <begin position="586"/>
        <end position="607"/>
    </location>
</feature>
<dbReference type="EMBL" id="CAXLJL010000001">
    <property type="protein sequence ID" value="CAL5129290.1"/>
    <property type="molecule type" value="Genomic_DNA"/>
</dbReference>
<feature type="compositionally biased region" description="Basic and acidic residues" evidence="1">
    <location>
        <begin position="847"/>
        <end position="880"/>
    </location>
</feature>
<feature type="compositionally biased region" description="Basic and acidic residues" evidence="1">
    <location>
        <begin position="796"/>
        <end position="821"/>
    </location>
</feature>
<sequence length="1421" mass="156662">MIQNKKDPSGEPTDQGFKVADVNNSESDVVPDKGIQDNSVECHARISMASRMAMMEKVMVSQQLTIAWPIRLYSAPVFADELESDPDTKADNVPHTTDEDVSVTLKFQGLESQSLPGPVSVFTRVKIRHYRNSRSTMQSPDGSTLRSQLSPDRVNSDREMISDVQKENTILVSQNEGESFDKTITGPSKQPITFEFPFPKTDELENSHPHQGTVSIALSATCPDNKMNTLHLRGQVSPDGRAISAEGQFVACNDNVVDDYPEKGANTTAVTVSPQDAQGEDASKTEIELIGGQSTICVSEPQQLIETSKRSSEGSNIKVQKAAESKASEEVGVEPTKQFSMDTMETNEVVAQQTLEIEDEAHVIESPEDAKVQTVQPSELRAEEEAKAELGETQEQDGEPDLKEQVLVAEEQAEPRTEEIQDEGADKVAPQQASEVVSEERPEVAGSSNRAAGETEETVMVRNMESTQNIDPQDSTINVPQTQDHEQPQSALDAENQPQAQQSPSAVEDDAKNVPEVERTSAKDATAVSSKTQDEEQPEKETQATDAPDSKEPEQNGPVDEEADTEKIPPVESQADKVATDAPTTETKEEAEEKTNLAEKQADETAKDIPAAAVESKPDSKSKSEPSTQSGTGKKACASYDQLCKKTAEDVTHTVLETILNAIEEDGKISREILEKSIDKLTAKSEAEGSVKSAPVEVPQPVKRISAVSLDRTHSERRLTLIEPKVTVSSGGSVHEVTDRRIREMAEGFTLKVLATIMNLLEEDGVLAADAIEKSLQNISGTSDEAQPSLSSSENLEEKPAEEEKSRKASVEQTGTEKEVAEPPEVTASQELLPVLSATESAPESGVNEKPEKKDTVEDEKTLKETNKRDAEVNTGREDIMYPPEAGENEESEWSQTVHRFHYSHRRHFGPKGANQERQRSPHRSHTPKKCNTLTRIVSENPQDGSEVELYVRTPSSTFGRRIDENHENSDEVSSNTATTTDTSDLQRMTLTLLNTLTTTAELLRTQYERRKARTLKQHKARTSHSTQPDINESRNEADALATKNASCAEPNCRRRSKRRPVRCCSIPTANNSYAHQTEVLVRKCKSPPIYGLMVPRSKHPEGKKPPLQTTQQSYQTAESARQIILSPYQGEVLHTKEESCKASHRPIHFVGSEELNKKSKLDSKNTETPKTGFAQGSQKQVVSSIVQTEDTVEQESPSEAAEFCYRLSPVLLSAGQQNKIPTDTKNSLKNEQNHQTVPANECYPSGLSNTQINYFFNDPSTGLSSDEISRSSSSTSVKEDASCHRRRHVCHLEPCLVEIQRYGCTNSNRPFVLDSVNSFPTESFKATEVKNVEFMLPVRRGVSLCSLDSYDLPIPYVHQRQMDHTSTQLGINTEQVRSLGKQNQKYEAIEDDCKPKCSAEVEEIGNTVGNSYGRTEDHTC</sequence>
<feature type="region of interest" description="Disordered" evidence="1">
    <location>
        <begin position="1"/>
        <end position="34"/>
    </location>
</feature>
<feature type="compositionally biased region" description="Polar residues" evidence="1">
    <location>
        <begin position="496"/>
        <end position="505"/>
    </location>
</feature>
<feature type="compositionally biased region" description="Polar residues" evidence="1">
    <location>
        <begin position="1169"/>
        <end position="1179"/>
    </location>
</feature>
<reference evidence="2" key="1">
    <citation type="submission" date="2024-06" db="EMBL/GenBank/DDBJ databases">
        <authorList>
            <person name="Liu X."/>
            <person name="Lenzi L."/>
            <person name="Haldenby T S."/>
            <person name="Uol C."/>
        </authorList>
    </citation>
    <scope>NUCLEOTIDE SEQUENCE</scope>
</reference>
<evidence type="ECO:0000256" key="1">
    <source>
        <dbReference type="SAM" id="MobiDB-lite"/>
    </source>
</evidence>
<feature type="region of interest" description="Disordered" evidence="1">
    <location>
        <begin position="132"/>
        <end position="154"/>
    </location>
</feature>
<feature type="compositionally biased region" description="Polar residues" evidence="1">
    <location>
        <begin position="464"/>
        <end position="482"/>
    </location>
</feature>
<feature type="region of interest" description="Disordered" evidence="1">
    <location>
        <begin position="1157"/>
        <end position="1179"/>
    </location>
</feature>
<feature type="region of interest" description="Disordered" evidence="1">
    <location>
        <begin position="360"/>
        <end position="636"/>
    </location>
</feature>
<feature type="compositionally biased region" description="Basic and acidic residues" evidence="1">
    <location>
        <begin position="565"/>
        <end position="579"/>
    </location>
</feature>
<feature type="compositionally biased region" description="Basic and acidic residues" evidence="1">
    <location>
        <begin position="360"/>
        <end position="371"/>
    </location>
</feature>
<feature type="compositionally biased region" description="Basic residues" evidence="1">
    <location>
        <begin position="1014"/>
        <end position="1023"/>
    </location>
</feature>
<feature type="compositionally biased region" description="Polar residues" evidence="1">
    <location>
        <begin position="133"/>
        <end position="150"/>
    </location>
</feature>
<accession>A0AAV2SWF3</accession>
<organism evidence="2 3">
    <name type="scientific">Calicophoron daubneyi</name>
    <name type="common">Rumen fluke</name>
    <name type="synonym">Paramphistomum daubneyi</name>
    <dbReference type="NCBI Taxonomy" id="300641"/>
    <lineage>
        <taxon>Eukaryota</taxon>
        <taxon>Metazoa</taxon>
        <taxon>Spiralia</taxon>
        <taxon>Lophotrochozoa</taxon>
        <taxon>Platyhelminthes</taxon>
        <taxon>Trematoda</taxon>
        <taxon>Digenea</taxon>
        <taxon>Plagiorchiida</taxon>
        <taxon>Pronocephalata</taxon>
        <taxon>Paramphistomoidea</taxon>
        <taxon>Paramphistomidae</taxon>
        <taxon>Calicophoron</taxon>
    </lineage>
</organism>
<feature type="compositionally biased region" description="Basic residues" evidence="1">
    <location>
        <begin position="899"/>
        <end position="910"/>
    </location>
</feature>
<feature type="compositionally biased region" description="Basic and acidic residues" evidence="1">
    <location>
        <begin position="961"/>
        <end position="970"/>
    </location>
</feature>
<feature type="compositionally biased region" description="Basic and acidic residues" evidence="1">
    <location>
        <begin position="539"/>
        <end position="554"/>
    </location>
</feature>
<feature type="compositionally biased region" description="Basic and acidic residues" evidence="1">
    <location>
        <begin position="509"/>
        <end position="522"/>
    </location>
</feature>
<dbReference type="Proteomes" id="UP001497525">
    <property type="component" value="Unassembled WGS sequence"/>
</dbReference>
<feature type="compositionally biased region" description="Polar residues" evidence="1">
    <location>
        <begin position="779"/>
        <end position="791"/>
    </location>
</feature>
<gene>
    <name evidence="2" type="ORF">CDAUBV1_LOCUS229</name>
</gene>
<evidence type="ECO:0000313" key="3">
    <source>
        <dbReference type="Proteomes" id="UP001497525"/>
    </source>
</evidence>
<name>A0AAV2SWF3_CALDB</name>
<feature type="compositionally biased region" description="Basic and acidic residues" evidence="1">
    <location>
        <begin position="1157"/>
        <end position="1168"/>
    </location>
</feature>
<comment type="caution">
    <text evidence="2">The sequence shown here is derived from an EMBL/GenBank/DDBJ whole genome shotgun (WGS) entry which is preliminary data.</text>
</comment>
<protein>
    <submittedName>
        <fullName evidence="2">Uncharacterized protein</fullName>
    </submittedName>
</protein>
<feature type="region of interest" description="Disordered" evidence="1">
    <location>
        <begin position="779"/>
        <end position="932"/>
    </location>
</feature>
<proteinExistence type="predicted"/>